<evidence type="ECO:0000313" key="1">
    <source>
        <dbReference type="EMBL" id="MBA4631361.1"/>
    </source>
</evidence>
<dbReference type="AlphaFoldDB" id="A0A7C9D131"/>
<proteinExistence type="predicted"/>
<protein>
    <submittedName>
        <fullName evidence="1">Uncharacterized protein</fullName>
    </submittedName>
</protein>
<reference evidence="1" key="2">
    <citation type="submission" date="2020-07" db="EMBL/GenBank/DDBJ databases">
        <authorList>
            <person name="Vera ALvarez R."/>
            <person name="Arias-Moreno D.M."/>
            <person name="Jimenez-Jacinto V."/>
            <person name="Jimenez-Bremont J.F."/>
            <person name="Swaminathan K."/>
            <person name="Moose S.P."/>
            <person name="Guerrero-Gonzalez M.L."/>
            <person name="Marino-Ramirez L."/>
            <person name="Landsman D."/>
            <person name="Rodriguez-Kessler M."/>
            <person name="Delgado-Sanchez P."/>
        </authorList>
    </citation>
    <scope>NUCLEOTIDE SEQUENCE</scope>
    <source>
        <tissue evidence="1">Cladode</tissue>
    </source>
</reference>
<dbReference type="EMBL" id="GISG01077417">
    <property type="protein sequence ID" value="MBA4631361.1"/>
    <property type="molecule type" value="Transcribed_RNA"/>
</dbReference>
<sequence>MPLIFSLSPPTTSNTFPFSVSPNPSLSLMNWTLMADPDFRPDPVSGIWSTQSTVMMSSQMGRTLDLTTSMWAGWAEYAARSSLDPYRLCSMWVNFSEVDRLR</sequence>
<reference evidence="1" key="1">
    <citation type="journal article" date="2013" name="J. Plant Res.">
        <title>Effect of fungi and light on seed germination of three Opuntia species from semiarid lands of central Mexico.</title>
        <authorList>
            <person name="Delgado-Sanchez P."/>
            <person name="Jimenez-Bremont J.F."/>
            <person name="Guerrero-Gonzalez Mde L."/>
            <person name="Flores J."/>
        </authorList>
    </citation>
    <scope>NUCLEOTIDE SEQUENCE</scope>
    <source>
        <tissue evidence="1">Cladode</tissue>
    </source>
</reference>
<accession>A0A7C9D131</accession>
<name>A0A7C9D131_OPUST</name>
<organism evidence="1">
    <name type="scientific">Opuntia streptacantha</name>
    <name type="common">Prickly pear cactus</name>
    <name type="synonym">Opuntia cardona</name>
    <dbReference type="NCBI Taxonomy" id="393608"/>
    <lineage>
        <taxon>Eukaryota</taxon>
        <taxon>Viridiplantae</taxon>
        <taxon>Streptophyta</taxon>
        <taxon>Embryophyta</taxon>
        <taxon>Tracheophyta</taxon>
        <taxon>Spermatophyta</taxon>
        <taxon>Magnoliopsida</taxon>
        <taxon>eudicotyledons</taxon>
        <taxon>Gunneridae</taxon>
        <taxon>Pentapetalae</taxon>
        <taxon>Caryophyllales</taxon>
        <taxon>Cactineae</taxon>
        <taxon>Cactaceae</taxon>
        <taxon>Opuntioideae</taxon>
        <taxon>Opuntia</taxon>
    </lineage>
</organism>